<evidence type="ECO:0000313" key="1">
    <source>
        <dbReference type="EMBL" id="KIO04191.1"/>
    </source>
</evidence>
<evidence type="ECO:0000313" key="2">
    <source>
        <dbReference type="Proteomes" id="UP000054217"/>
    </source>
</evidence>
<dbReference type="OrthoDB" id="10563760at2759"/>
<reference evidence="2" key="2">
    <citation type="submission" date="2015-01" db="EMBL/GenBank/DDBJ databases">
        <title>Evolutionary Origins and Diversification of the Mycorrhizal Mutualists.</title>
        <authorList>
            <consortium name="DOE Joint Genome Institute"/>
            <consortium name="Mycorrhizal Genomics Consortium"/>
            <person name="Kohler A."/>
            <person name="Kuo A."/>
            <person name="Nagy L.G."/>
            <person name="Floudas D."/>
            <person name="Copeland A."/>
            <person name="Barry K.W."/>
            <person name="Cichocki N."/>
            <person name="Veneault-Fourrey C."/>
            <person name="LaButti K."/>
            <person name="Lindquist E.A."/>
            <person name="Lipzen A."/>
            <person name="Lundell T."/>
            <person name="Morin E."/>
            <person name="Murat C."/>
            <person name="Riley R."/>
            <person name="Ohm R."/>
            <person name="Sun H."/>
            <person name="Tunlid A."/>
            <person name="Henrissat B."/>
            <person name="Grigoriev I.V."/>
            <person name="Hibbett D.S."/>
            <person name="Martin F."/>
        </authorList>
    </citation>
    <scope>NUCLEOTIDE SEQUENCE [LARGE SCALE GENOMIC DNA]</scope>
    <source>
        <strain evidence="2">Marx 270</strain>
    </source>
</reference>
<sequence length="154" mass="16423">MSPSNHKTLSLSRCRLRNTDDASSSSSPFVALGVISYFSVFLMSLSNHKTLSLSRSPLRNTDVASSSSTPFAALGDINYVLGPLSDMPEWNARGTPPKGNPDVQAWINSTAALKCRFGDSASDLTAIPASPLGEIEIDENHIVMCVGITSHIDV</sequence>
<keyword evidence="2" id="KW-1185">Reference proteome</keyword>
<accession>A0A0C3P8X3</accession>
<proteinExistence type="predicted"/>
<organism evidence="1 2">
    <name type="scientific">Pisolithus tinctorius Marx 270</name>
    <dbReference type="NCBI Taxonomy" id="870435"/>
    <lineage>
        <taxon>Eukaryota</taxon>
        <taxon>Fungi</taxon>
        <taxon>Dikarya</taxon>
        <taxon>Basidiomycota</taxon>
        <taxon>Agaricomycotina</taxon>
        <taxon>Agaricomycetes</taxon>
        <taxon>Agaricomycetidae</taxon>
        <taxon>Boletales</taxon>
        <taxon>Sclerodermatineae</taxon>
        <taxon>Pisolithaceae</taxon>
        <taxon>Pisolithus</taxon>
    </lineage>
</organism>
<dbReference type="AlphaFoldDB" id="A0A0C3P8X3"/>
<protein>
    <submittedName>
        <fullName evidence="1">Uncharacterized protein</fullName>
    </submittedName>
</protein>
<dbReference type="Proteomes" id="UP000054217">
    <property type="component" value="Unassembled WGS sequence"/>
</dbReference>
<dbReference type="HOGENOM" id="CLU_1704961_0_0_1"/>
<dbReference type="EMBL" id="KN831972">
    <property type="protein sequence ID" value="KIO04191.1"/>
    <property type="molecule type" value="Genomic_DNA"/>
</dbReference>
<reference evidence="1 2" key="1">
    <citation type="submission" date="2014-04" db="EMBL/GenBank/DDBJ databases">
        <authorList>
            <consortium name="DOE Joint Genome Institute"/>
            <person name="Kuo A."/>
            <person name="Kohler A."/>
            <person name="Costa M.D."/>
            <person name="Nagy L.G."/>
            <person name="Floudas D."/>
            <person name="Copeland A."/>
            <person name="Barry K.W."/>
            <person name="Cichocki N."/>
            <person name="Veneault-Fourrey C."/>
            <person name="LaButti K."/>
            <person name="Lindquist E.A."/>
            <person name="Lipzen A."/>
            <person name="Lundell T."/>
            <person name="Morin E."/>
            <person name="Murat C."/>
            <person name="Sun H."/>
            <person name="Tunlid A."/>
            <person name="Henrissat B."/>
            <person name="Grigoriev I.V."/>
            <person name="Hibbett D.S."/>
            <person name="Martin F."/>
            <person name="Nordberg H.P."/>
            <person name="Cantor M.N."/>
            <person name="Hua S.X."/>
        </authorList>
    </citation>
    <scope>NUCLEOTIDE SEQUENCE [LARGE SCALE GENOMIC DNA]</scope>
    <source>
        <strain evidence="1 2">Marx 270</strain>
    </source>
</reference>
<dbReference type="InParanoid" id="A0A0C3P8X3"/>
<name>A0A0C3P8X3_PISTI</name>
<gene>
    <name evidence="1" type="ORF">M404DRAFT_26403</name>
</gene>